<dbReference type="PANTHER" id="PTHR11937">
    <property type="entry name" value="ACTIN"/>
    <property type="match status" value="1"/>
</dbReference>
<gene>
    <name evidence="2" type="ORF">PPROV_001007100</name>
</gene>
<dbReference type="PRINTS" id="PR00190">
    <property type="entry name" value="ACTIN"/>
</dbReference>
<keyword evidence="2" id="KW-0808">Transferase</keyword>
<dbReference type="GO" id="GO:0016740">
    <property type="term" value="F:transferase activity"/>
    <property type="evidence" value="ECO:0007669"/>
    <property type="project" value="UniProtKB-KW"/>
</dbReference>
<evidence type="ECO:0000313" key="2">
    <source>
        <dbReference type="EMBL" id="GHP11343.1"/>
    </source>
</evidence>
<comment type="caution">
    <text evidence="2">The sequence shown here is derived from an EMBL/GenBank/DDBJ whole genome shotgun (WGS) entry which is preliminary data.</text>
</comment>
<dbReference type="InterPro" id="IPR043129">
    <property type="entry name" value="ATPase_NBD"/>
</dbReference>
<keyword evidence="3" id="KW-1185">Reference proteome</keyword>
<comment type="similarity">
    <text evidence="1">Belongs to the actin family.</text>
</comment>
<dbReference type="FunFam" id="3.30.420.40:FF:000058">
    <property type="entry name" value="Putative actin-related protein 5"/>
    <property type="match status" value="1"/>
</dbReference>
<dbReference type="FunFam" id="3.30.420.40:FF:000050">
    <property type="entry name" value="Actin, alpha skeletal muscle"/>
    <property type="match status" value="1"/>
</dbReference>
<evidence type="ECO:0000313" key="3">
    <source>
        <dbReference type="Proteomes" id="UP000660262"/>
    </source>
</evidence>
<dbReference type="Gene3D" id="3.30.420.40">
    <property type="match status" value="2"/>
</dbReference>
<dbReference type="InterPro" id="IPR004000">
    <property type="entry name" value="Actin"/>
</dbReference>
<dbReference type="SUPFAM" id="SSF53067">
    <property type="entry name" value="Actin-like ATPase domain"/>
    <property type="match status" value="2"/>
</dbReference>
<dbReference type="Proteomes" id="UP000660262">
    <property type="component" value="Unassembled WGS sequence"/>
</dbReference>
<name>A0A830HX84_9CHLO</name>
<dbReference type="OrthoDB" id="5132116at2759"/>
<protein>
    <submittedName>
        <fullName evidence="2">NuA4 histone acetyltransferase subunit</fullName>
    </submittedName>
</protein>
<dbReference type="Gene3D" id="3.90.640.10">
    <property type="entry name" value="Actin, Chain A, domain 4"/>
    <property type="match status" value="1"/>
</dbReference>
<sequence>MYGGDETGGLVLDIGSSTAKVGFAGEETPKGVFPSIGICSSLGGGGEGSEDVEMVDAGSNKTGKRTIYVGHSNAFFRRDHGEVVGAMASEGGAVENWDVLENVYDHALKSVLRVTPSEHPLLVAEPPATSRADSEKNVEMLFEKFDAPAVFLAKQPVLASFSTGRATSLVVDMGHSGVTCTAVHDGYALTKSVGRSPVGGRALNELMLTWLDTASGARVRPRHLFRRTQTDSGGWAVEDLAYPKTTESFNHYHRMLVAQDFKESVIQVSGTAWDYGEAGAASAGGTTETMGGISVANIPSVNSELPDGTEVGIGAERYRLGECYFTPRLATGFLPDSSAKLPWHDSALLEGLAEPKGLASLILEAVGRCDVDVRKELYGGVLLCGGGSTCGGLKERLERELADNAPPGAKVKVIAAQPPERRHGTWIGGSILASLGSFQQMWMSKAEYQEHGASLVKRKCP</sequence>
<dbReference type="CDD" id="cd13395">
    <property type="entry name" value="ASKHA_NBD_Arp4_ACTL6-like"/>
    <property type="match status" value="1"/>
</dbReference>
<dbReference type="AlphaFoldDB" id="A0A830HX84"/>
<proteinExistence type="inferred from homology"/>
<dbReference type="SMART" id="SM00268">
    <property type="entry name" value="ACTIN"/>
    <property type="match status" value="1"/>
</dbReference>
<accession>A0A830HX84</accession>
<dbReference type="EMBL" id="BNJQ01000034">
    <property type="protein sequence ID" value="GHP11343.1"/>
    <property type="molecule type" value="Genomic_DNA"/>
</dbReference>
<reference evidence="2" key="1">
    <citation type="submission" date="2020-10" db="EMBL/GenBank/DDBJ databases">
        <title>Unveiling of a novel bifunctional photoreceptor, Dualchrome1, isolated from a cosmopolitan green alga.</title>
        <authorList>
            <person name="Suzuki S."/>
            <person name="Kawachi M."/>
        </authorList>
    </citation>
    <scope>NUCLEOTIDE SEQUENCE</scope>
    <source>
        <strain evidence="2">NIES 2893</strain>
    </source>
</reference>
<dbReference type="Pfam" id="PF00022">
    <property type="entry name" value="Actin"/>
    <property type="match status" value="1"/>
</dbReference>
<organism evidence="2 3">
    <name type="scientific">Pycnococcus provasolii</name>
    <dbReference type="NCBI Taxonomy" id="41880"/>
    <lineage>
        <taxon>Eukaryota</taxon>
        <taxon>Viridiplantae</taxon>
        <taxon>Chlorophyta</taxon>
        <taxon>Pseudoscourfieldiophyceae</taxon>
        <taxon>Pseudoscourfieldiales</taxon>
        <taxon>Pycnococcaceae</taxon>
        <taxon>Pycnococcus</taxon>
    </lineage>
</organism>
<evidence type="ECO:0000256" key="1">
    <source>
        <dbReference type="RuleBase" id="RU000487"/>
    </source>
</evidence>